<dbReference type="InterPro" id="IPR027417">
    <property type="entry name" value="P-loop_NTPase"/>
</dbReference>
<feature type="domain" description="Nephrocystin 3-like N-terminal" evidence="3">
    <location>
        <begin position="356"/>
        <end position="525"/>
    </location>
</feature>
<feature type="compositionally biased region" description="Acidic residues" evidence="2">
    <location>
        <begin position="256"/>
        <end position="278"/>
    </location>
</feature>
<dbReference type="SUPFAM" id="SSF52540">
    <property type="entry name" value="P-loop containing nucleoside triphosphate hydrolases"/>
    <property type="match status" value="1"/>
</dbReference>
<sequence>MSGLEPIAAVGLACNILQLAELGKTTIDRIRIVYQGGKPNEELKQGAAVLEELAKEVKKHSRPGRRKYEEILLNSATTCATAASDLGEEVRFLFENAKKGSLVSALKVTTTVAWRQRRLGRLRRNLDTEEQRMQTSLLAQVWSSTNAAGIELTGVRRELRFFIEQYRKGRRETTELVVVEGLNTRQHVSVEAERTNKAVRLVGQKVDHLTAMEVAQLDERVRERFLESLKYPDFNQRRNQIAAAYGGTLKWIFVGDNDEESNDDSGSDESDDSWEPYEFENYKSGEVDEERESDRSNHYDEEHISDHNNGAEGRHGSRDAFNTGAGESAGKASWSTVSDSDVTDSEEENRDHGAFWEIKWDSFANWLSSTDPIYWISGKPGSGKTTVVKYILADERTKKYLDIWCPGCEIVSHYFWLPGPPMQRNMEGLLCSLLYQLLENNSNAFMEVMSSVSGQKSSHTDWSNAELHSALIKALDSYRNGVCLFLDGIDEIKPEDGTKDGIPEFLDWAIELSQRSMIKLCLASRPDPHILETRLSRYPRLRLQDLNFQDLMAYAKGRVKIPREALSAEKNDLIQSLADKAEGVFLWLILAIKSVNEGFQNEDTVDILEERVHRLPQGLDSLYSDMWARAGADNPFEYRQTAALYFKLLLASKALFKGSVMINTFDIMLATTCLADQVLHAMADPSKLVREDDMLQQCREVEKKLNIYCVGLIQPVPVSKFEHSGEFVADCSWYGHVYDRILPAATWRRLDFIHRTASDFLTDTKSGRGILGFDTSSDFCIECQLLYARLASLALIPQQDTNAAYLVRYLRTTLDRWRHISRELPQNWTTSVGLRTAGRLGQGVGGPA</sequence>
<dbReference type="PANTHER" id="PTHR10039">
    <property type="entry name" value="AMELOGENIN"/>
    <property type="match status" value="1"/>
</dbReference>
<proteinExistence type="predicted"/>
<evidence type="ECO:0000259" key="3">
    <source>
        <dbReference type="Pfam" id="PF24883"/>
    </source>
</evidence>
<dbReference type="Pfam" id="PF25053">
    <property type="entry name" value="DUF7791"/>
    <property type="match status" value="1"/>
</dbReference>
<evidence type="ECO:0000256" key="2">
    <source>
        <dbReference type="SAM" id="MobiDB-lite"/>
    </source>
</evidence>
<evidence type="ECO:0000259" key="4">
    <source>
        <dbReference type="Pfam" id="PF25053"/>
    </source>
</evidence>
<dbReference type="EMBL" id="JBAWTH010000112">
    <property type="protein sequence ID" value="KAL2276537.1"/>
    <property type="molecule type" value="Genomic_DNA"/>
</dbReference>
<dbReference type="PANTHER" id="PTHR10039:SF5">
    <property type="entry name" value="NACHT DOMAIN-CONTAINING PROTEIN"/>
    <property type="match status" value="1"/>
</dbReference>
<accession>A0ABR4E285</accession>
<keyword evidence="1" id="KW-0677">Repeat</keyword>
<dbReference type="InterPro" id="IPR056693">
    <property type="entry name" value="DUF7791"/>
</dbReference>
<evidence type="ECO:0000256" key="1">
    <source>
        <dbReference type="ARBA" id="ARBA00022737"/>
    </source>
</evidence>
<dbReference type="Proteomes" id="UP001600888">
    <property type="component" value="Unassembled WGS sequence"/>
</dbReference>
<evidence type="ECO:0008006" key="7">
    <source>
        <dbReference type="Google" id="ProtNLM"/>
    </source>
</evidence>
<keyword evidence="6" id="KW-1185">Reference proteome</keyword>
<feature type="domain" description="DUF7791" evidence="4">
    <location>
        <begin position="635"/>
        <end position="799"/>
    </location>
</feature>
<dbReference type="Gene3D" id="3.40.50.300">
    <property type="entry name" value="P-loop containing nucleotide triphosphate hydrolases"/>
    <property type="match status" value="1"/>
</dbReference>
<reference evidence="5 6" key="1">
    <citation type="submission" date="2024-03" db="EMBL/GenBank/DDBJ databases">
        <title>A high-quality draft genome sequence of Diaporthe vaccinii, a causative agent of upright dieback and viscid rot disease in cranberry plants.</title>
        <authorList>
            <person name="Sarrasin M."/>
            <person name="Lang B.F."/>
            <person name="Burger G."/>
        </authorList>
    </citation>
    <scope>NUCLEOTIDE SEQUENCE [LARGE SCALE GENOMIC DNA]</scope>
    <source>
        <strain evidence="5 6">IS7</strain>
    </source>
</reference>
<dbReference type="InterPro" id="IPR056884">
    <property type="entry name" value="NPHP3-like_N"/>
</dbReference>
<evidence type="ECO:0000313" key="5">
    <source>
        <dbReference type="EMBL" id="KAL2276537.1"/>
    </source>
</evidence>
<protein>
    <recommendedName>
        <fullName evidence="7">NACHT domain-containing protein</fullName>
    </recommendedName>
</protein>
<name>A0ABR4E285_9PEZI</name>
<dbReference type="Pfam" id="PF24883">
    <property type="entry name" value="NPHP3_N"/>
    <property type="match status" value="1"/>
</dbReference>
<feature type="compositionally biased region" description="Basic and acidic residues" evidence="2">
    <location>
        <begin position="280"/>
        <end position="306"/>
    </location>
</feature>
<organism evidence="5 6">
    <name type="scientific">Diaporthe vaccinii</name>
    <dbReference type="NCBI Taxonomy" id="105482"/>
    <lineage>
        <taxon>Eukaryota</taxon>
        <taxon>Fungi</taxon>
        <taxon>Dikarya</taxon>
        <taxon>Ascomycota</taxon>
        <taxon>Pezizomycotina</taxon>
        <taxon>Sordariomycetes</taxon>
        <taxon>Sordariomycetidae</taxon>
        <taxon>Diaporthales</taxon>
        <taxon>Diaporthaceae</taxon>
        <taxon>Diaporthe</taxon>
        <taxon>Diaporthe eres species complex</taxon>
    </lineage>
</organism>
<evidence type="ECO:0000313" key="6">
    <source>
        <dbReference type="Proteomes" id="UP001600888"/>
    </source>
</evidence>
<feature type="region of interest" description="Disordered" evidence="2">
    <location>
        <begin position="256"/>
        <end position="348"/>
    </location>
</feature>
<gene>
    <name evidence="5" type="ORF">FJTKL_00842</name>
</gene>
<comment type="caution">
    <text evidence="5">The sequence shown here is derived from an EMBL/GenBank/DDBJ whole genome shotgun (WGS) entry which is preliminary data.</text>
</comment>